<protein>
    <submittedName>
        <fullName evidence="1">Uncharacterized protein</fullName>
    </submittedName>
</protein>
<keyword evidence="2" id="KW-1185">Reference proteome</keyword>
<dbReference type="AlphaFoldDB" id="A0A1J5MVU5"/>
<sequence length="61" mass="7315">MTETHDQSFEWTEVADLFGIEEENPDLLEDERDRILERINSLSCRYGREYVIKKITLQTTH</sequence>
<dbReference type="EMBL" id="LKAQ01000004">
    <property type="protein sequence ID" value="OIQ50646.1"/>
    <property type="molecule type" value="Genomic_DNA"/>
</dbReference>
<evidence type="ECO:0000313" key="1">
    <source>
        <dbReference type="EMBL" id="OIQ50646.1"/>
    </source>
</evidence>
<comment type="caution">
    <text evidence="1">The sequence shown here is derived from an EMBL/GenBank/DDBJ whole genome shotgun (WGS) entry which is preliminary data.</text>
</comment>
<name>A0A1J5MVU5_9BACT</name>
<reference evidence="1 2" key="1">
    <citation type="submission" date="2015-09" db="EMBL/GenBank/DDBJ databases">
        <title>Genome of Desulfovibrio dechloracetivorans BerOc1, a mercury methylating strain isolated from highly hydrocarbons and metals contaminated coastal sediments.</title>
        <authorList>
            <person name="Goni Urriza M."/>
            <person name="Gassie C."/>
            <person name="Bouchez O."/>
            <person name="Klopp C."/>
            <person name="Ranchou-Peyruse A."/>
            <person name="Remy G."/>
        </authorList>
    </citation>
    <scope>NUCLEOTIDE SEQUENCE [LARGE SCALE GENOMIC DNA]</scope>
    <source>
        <strain evidence="1 2">BerOc1</strain>
    </source>
</reference>
<gene>
    <name evidence="1" type="ORF">BerOc1_02587</name>
</gene>
<organism evidence="1 2">
    <name type="scientific">Pseudodesulfovibrio hydrargyri</name>
    <dbReference type="NCBI Taxonomy" id="2125990"/>
    <lineage>
        <taxon>Bacteria</taxon>
        <taxon>Pseudomonadati</taxon>
        <taxon>Thermodesulfobacteriota</taxon>
        <taxon>Desulfovibrionia</taxon>
        <taxon>Desulfovibrionales</taxon>
        <taxon>Desulfovibrionaceae</taxon>
    </lineage>
</organism>
<dbReference type="RefSeq" id="WP_071546068.1">
    <property type="nucleotide sequence ID" value="NZ_LKAQ01000004.1"/>
</dbReference>
<dbReference type="OrthoDB" id="5465278at2"/>
<proteinExistence type="predicted"/>
<accession>A0A1J5MVU5</accession>
<dbReference type="Proteomes" id="UP000181901">
    <property type="component" value="Unassembled WGS sequence"/>
</dbReference>
<evidence type="ECO:0000313" key="2">
    <source>
        <dbReference type="Proteomes" id="UP000181901"/>
    </source>
</evidence>